<accession>A0A419PQW2</accession>
<comment type="caution">
    <text evidence="2">The sequence shown here is derived from an EMBL/GenBank/DDBJ whole genome shotgun (WGS) entry which is preliminary data.</text>
</comment>
<dbReference type="OrthoDB" id="27962at2759"/>
<keyword evidence="3" id="KW-1185">Reference proteome</keyword>
<evidence type="ECO:0000313" key="3">
    <source>
        <dbReference type="Proteomes" id="UP000286415"/>
    </source>
</evidence>
<feature type="compositionally biased region" description="Low complexity" evidence="1">
    <location>
        <begin position="1138"/>
        <end position="1150"/>
    </location>
</feature>
<organism evidence="2 3">
    <name type="scientific">Clonorchis sinensis</name>
    <name type="common">Chinese liver fluke</name>
    <dbReference type="NCBI Taxonomy" id="79923"/>
    <lineage>
        <taxon>Eukaryota</taxon>
        <taxon>Metazoa</taxon>
        <taxon>Spiralia</taxon>
        <taxon>Lophotrochozoa</taxon>
        <taxon>Platyhelminthes</taxon>
        <taxon>Trematoda</taxon>
        <taxon>Digenea</taxon>
        <taxon>Opisthorchiida</taxon>
        <taxon>Opisthorchiata</taxon>
        <taxon>Opisthorchiidae</taxon>
        <taxon>Clonorchis</taxon>
    </lineage>
</organism>
<dbReference type="GO" id="GO:0005802">
    <property type="term" value="C:trans-Golgi network"/>
    <property type="evidence" value="ECO:0007669"/>
    <property type="project" value="TreeGrafter"/>
</dbReference>
<dbReference type="InParanoid" id="A0A419PQW2"/>
<feature type="region of interest" description="Disordered" evidence="1">
    <location>
        <begin position="280"/>
        <end position="302"/>
    </location>
</feature>
<proteinExistence type="predicted"/>
<reference evidence="2 3" key="2">
    <citation type="journal article" date="2021" name="Genomics">
        <title>High-quality reference genome for Clonorchis sinensis.</title>
        <authorList>
            <person name="Young N.D."/>
            <person name="Stroehlein A.J."/>
            <person name="Kinkar L."/>
            <person name="Wang T."/>
            <person name="Sohn W.M."/>
            <person name="Chang B.C.H."/>
            <person name="Kaur P."/>
            <person name="Weisz D."/>
            <person name="Dudchenko O."/>
            <person name="Aiden E.L."/>
            <person name="Korhonen P.K."/>
            <person name="Gasser R.B."/>
        </authorList>
    </citation>
    <scope>NUCLEOTIDE SEQUENCE [LARGE SCALE GENOMIC DNA]</scope>
    <source>
        <strain evidence="2">Cs-k2</strain>
    </source>
</reference>
<dbReference type="PANTHER" id="PTHR21512:SF5">
    <property type="entry name" value="TRAFFICKING PROTEIN PARTICLE COMPLEX SUBUNIT 9"/>
    <property type="match status" value="1"/>
</dbReference>
<reference evidence="2 3" key="1">
    <citation type="journal article" date="2018" name="Biotechnol. Adv.">
        <title>Improved genomic resources and new bioinformatic workflow for the carcinogenic parasite Clonorchis sinensis: Biotechnological implications.</title>
        <authorList>
            <person name="Wang D."/>
            <person name="Korhonen P.K."/>
            <person name="Gasser R.B."/>
            <person name="Young N.D."/>
        </authorList>
    </citation>
    <scope>NUCLEOTIDE SEQUENCE [LARGE SCALE GENOMIC DNA]</scope>
    <source>
        <strain evidence="2">Cs-k2</strain>
    </source>
</reference>
<gene>
    <name evidence="2" type="ORF">CSKR_109528</name>
</gene>
<dbReference type="EMBL" id="NIRI02000010">
    <property type="protein sequence ID" value="KAG5453575.1"/>
    <property type="molecule type" value="Genomic_DNA"/>
</dbReference>
<dbReference type="InterPro" id="IPR013935">
    <property type="entry name" value="Trs120_TRAPPC9"/>
</dbReference>
<dbReference type="Proteomes" id="UP000286415">
    <property type="component" value="Unassembled WGS sequence"/>
</dbReference>
<protein>
    <submittedName>
        <fullName evidence="2">Uncharacterized protein</fullName>
    </submittedName>
</protein>
<dbReference type="PANTHER" id="PTHR21512">
    <property type="entry name" value="TRAFFICKING PROTEIN PARTICLE COMPLEX SUBUNIT 9"/>
    <property type="match status" value="1"/>
</dbReference>
<dbReference type="STRING" id="79923.A0A419PQW2"/>
<feature type="region of interest" description="Disordered" evidence="1">
    <location>
        <begin position="215"/>
        <end position="241"/>
    </location>
</feature>
<feature type="region of interest" description="Disordered" evidence="1">
    <location>
        <begin position="54"/>
        <end position="86"/>
    </location>
</feature>
<feature type="region of interest" description="Disordered" evidence="1">
    <location>
        <begin position="1126"/>
        <end position="1150"/>
    </location>
</feature>
<evidence type="ECO:0000313" key="2">
    <source>
        <dbReference type="EMBL" id="KAG5453575.1"/>
    </source>
</evidence>
<name>A0A419PQW2_CLOSI</name>
<sequence length="2061" mass="228408">MFTVDYKQQFADHGRILILVKNFEPMCPSALFEQLFGSLCDQLSFIHPKQLMSRSDSGRRERGTGSDSFADLSSDTYSDLSDSGRRPSEQQSIWLRYVRDYSTVNLSWASFQAHRAILGLVGFCLCTETKNVVDSVQAYLQQKAFISETRLSGRLFILVPTMGSCDLTIEDVNQIISDEFQKMPQNLLLTVGEILAHPAEQLFTTNALVVKQPTLDDPSVTNGPDSKSEVGSVKTHNTSPPLLTPRVVGTLVDLAAQIRDALQNTVDSINPRPFTGLHKSYAPSGVDLSDGESSESGMSSFSGGPTVMSDVGSGKATVDGLNSLDERRFTVKPYLNYASNSVGTRGVTNPNAAEDAGFNFFRAPWMFASMSHGTIYALAQIHTEQTFRLAAKQRRISGRWKKHMADVALQIGDFELAQLYYEAALQLLKPLGDHLWVAGSTEGLCAVAVLRRVVPNQNTDSIQPGRKAVPMGSKSYGSVQNLSRSSETPIGSEATSQKIKRVVHAHPSEFCQQALDALELYKKAVIDKGMLEEMTFKVARLLVTEKQSAKAVDLLDTLVGVTLAEEFDGMIGKVKRLSTLVELFRDLGYLRRAGLIAWLAFDQHIRLPGEQEFGTVFRSLRINHFTARALNDPDTFAVDGEDVGMPSDCPAPRSKQPVLRKSVIPTSLIPEKRQELSVWVPGSYKFAGKNGSKVVSSGGKRIQRNFQSNKRLPWTNQLTFHATGWSALQVSVICHIVDHLKSEAKIEDSATIAWEKGLQLIGFILSLLDGWPDILGTPQCCTFMEDLCRLAVLRCPDQPRLASSMFTSMSDASGNVDRRLWPRQHSMVLSNGGDEVDCGGVSTQPRQLVDLIEIPVHKLPVLRKITVIPLPDYLIPCELSQAALASAVPSSTHTSPVDCLENRSTIESGVGSISPSRVFFYAPTGPDLVGGTHPSAVDWVCEEPVELEFLVDNVLPVDLRLSELRVELIRIVSAANKNSSNQPHTVQLEAVRLIVELPTSTDNPRKKSKPAIENGYPVELNKTCLLEAAQDYRLHPRTKLDTSWRRRVKTVSCELPAKTSGIRLLVNIVPTMEMLRTLLPMEGSSDRVYYRITGLTYRLIDFGAMHVCIRVPIVYLESEQKNTLSVDSDPNQLRVRRSSTSSSVNSTASNLRSSLNSGLGSLLPSAERTVVEHPTISMIKPLFSSLPPIRLRSPMPRLHIFPGLVRSAHTFTEACEFLPSVTTPSMGKRIHLSSKDNIHIQPPWFHPPQSDHWSDTVASTVEVTLYPFESRWMPLQILVRDEAHINLPSSDQPCSTNELARQMNVFRAAVRATEDTNVLLKKLQLSTPDVVQCFGVESIQKKLPITVLNNEMRHISSRIHTSSDSSDGPEPFPFSATDCGLIWLSFHSESFWRKLSLATFIDSVERDRNFRTSKKLFFELRFEYAVDVPCKDPQPSSATSCSGLNSPSLLYVPSRRVSFGINLTFLSSKHSPLCLYSPLLVFHDEPFEDDSDDSDESDASPPLAPGELRSDAFFYGTLRARLPVSLVPRPIRFVNRQYRVRLNVTSWWRNRPASPSKSSIVLQTPWNTLTELSPQKTSRIQPQLASYNDALASSSSLANEFFRCVENPDDQAAATSDPNHPQSSHRICLRLRKLSDVVLSSKLLTLSNPENLRPDEIGLPIPVDPSVAVHAIESNLGIMWQSYLDGRLLSFESSDKRTRPQSNILPDIRFYRFGCMLLATNEIEPWEPELSRASLDSISAPMNTPLKPWYGRAFSTASSVASLLWCHMLRLRVALLPPADGRRLGICGSCSTGPRRRTSIFSRRGSQPIEEYALDRKSSRAGHLTRIPETEDDMQQYAETRRMSMPERQNPKLLRGLKSDLLSFSSHVCARPLEPVSIIILGSVSHHPLANLRLDEGYANRSPAQNTMTCPVRIHRVWTGPVIYEIVQQKSAESGATSQLSEPLIEGKDFCFIGTASGKMGLSLASSSTVDNPKDRNICAVSFFRPGRFWLCGLIGLLHPDFQLPSADSQTPGSFTMPNISNVQTIRFSPTGVSIHVFDTGSRKDAGLPPAPSLLAKREAS</sequence>
<evidence type="ECO:0000256" key="1">
    <source>
        <dbReference type="SAM" id="MobiDB-lite"/>
    </source>
</evidence>
<feature type="compositionally biased region" description="Low complexity" evidence="1">
    <location>
        <begin position="71"/>
        <end position="81"/>
    </location>
</feature>